<organism evidence="2 3">
    <name type="scientific">Cereibacter ovatus</name>
    <dbReference type="NCBI Taxonomy" id="439529"/>
    <lineage>
        <taxon>Bacteria</taxon>
        <taxon>Pseudomonadati</taxon>
        <taxon>Pseudomonadota</taxon>
        <taxon>Alphaproteobacteria</taxon>
        <taxon>Rhodobacterales</taxon>
        <taxon>Paracoccaceae</taxon>
        <taxon>Cereibacter</taxon>
    </lineage>
</organism>
<keyword evidence="1" id="KW-1133">Transmembrane helix</keyword>
<name>A0A285CRN6_9RHOB</name>
<feature type="transmembrane region" description="Helical" evidence="1">
    <location>
        <begin position="7"/>
        <end position="24"/>
    </location>
</feature>
<evidence type="ECO:0000256" key="1">
    <source>
        <dbReference type="SAM" id="Phobius"/>
    </source>
</evidence>
<reference evidence="3" key="1">
    <citation type="submission" date="2017-08" db="EMBL/GenBank/DDBJ databases">
        <authorList>
            <person name="Varghese N."/>
            <person name="Submissions S."/>
        </authorList>
    </citation>
    <scope>NUCLEOTIDE SEQUENCE [LARGE SCALE GENOMIC DNA]</scope>
    <source>
        <strain evidence="3">JA234</strain>
    </source>
</reference>
<dbReference type="InterPro" id="IPR043912">
    <property type="entry name" value="DUF5765"/>
</dbReference>
<dbReference type="AlphaFoldDB" id="A0A285CRN6"/>
<feature type="transmembrane region" description="Helical" evidence="1">
    <location>
        <begin position="168"/>
        <end position="195"/>
    </location>
</feature>
<sequence>MCWGIEVTATMVAAGTAGALVAWWRKEAAAIPLTLAYFALMEALQLGGYLVIDQCGTPSNRAITLLSVLHIAFQPILINAFALAIVRPDMGAFGRRIVLGLATLSSLVMVVQLLPLPALGTCSPGTPLCGAALCTVSGNWHLAWEVPYNGLMVAVDRAMGSNFGFPPYMLTVFLLPVFYGAWRFALFHLLIGPVLAFSLTRNPNEAPAVWCLFSILILGIALVPPVRRLFAGQRMAPA</sequence>
<gene>
    <name evidence="2" type="ORF">SAMN05878503_105110</name>
</gene>
<dbReference type="OrthoDB" id="8548427at2"/>
<dbReference type="RefSeq" id="WP_097030194.1">
    <property type="nucleotide sequence ID" value="NZ_OAOQ01000005.1"/>
</dbReference>
<feature type="transmembrane region" description="Helical" evidence="1">
    <location>
        <begin position="30"/>
        <end position="52"/>
    </location>
</feature>
<evidence type="ECO:0000313" key="2">
    <source>
        <dbReference type="EMBL" id="SNX70201.1"/>
    </source>
</evidence>
<dbReference type="Pfam" id="PF19069">
    <property type="entry name" value="DUF5765"/>
    <property type="match status" value="1"/>
</dbReference>
<feature type="transmembrane region" description="Helical" evidence="1">
    <location>
        <begin position="64"/>
        <end position="85"/>
    </location>
</feature>
<proteinExistence type="predicted"/>
<keyword evidence="1" id="KW-0472">Membrane</keyword>
<protein>
    <submittedName>
        <fullName evidence="2">Uncharacterized protein</fullName>
    </submittedName>
</protein>
<dbReference type="EMBL" id="OAOQ01000005">
    <property type="protein sequence ID" value="SNX70201.1"/>
    <property type="molecule type" value="Genomic_DNA"/>
</dbReference>
<feature type="transmembrane region" description="Helical" evidence="1">
    <location>
        <begin position="97"/>
        <end position="116"/>
    </location>
</feature>
<evidence type="ECO:0000313" key="3">
    <source>
        <dbReference type="Proteomes" id="UP000219467"/>
    </source>
</evidence>
<accession>A0A285CRN6</accession>
<keyword evidence="1" id="KW-0812">Transmembrane</keyword>
<keyword evidence="3" id="KW-1185">Reference proteome</keyword>
<dbReference type="Proteomes" id="UP000219467">
    <property type="component" value="Unassembled WGS sequence"/>
</dbReference>
<feature type="transmembrane region" description="Helical" evidence="1">
    <location>
        <begin position="207"/>
        <end position="226"/>
    </location>
</feature>